<sequence>MKTTLVTAMVLSLHAQSGFAQDRLECLLPQGGRIVMEGSCEAPYGNRPETCDTRYATRYLGPDGAAQVDLGITSLRRTDDSGTPAEMCAHFYVKGDTVHAPGTDSEHFRMLAKGQVATITAKPRYDKAVEAEANRESARHALSDPGYTRMAVQGSTWVLEEALTRWHWGHYADANFYRQPVSQVSQTLSTDQGKSWSAPLITSASRLFTIGTSALDQPDAARPGAVSIADKRLERRALMARGKQLVLRCRLPDQSEFVLSGMLPNEEDLQRQSAGELPPFVPLVSISYVGAPGRAAIDVDGDMAMLTGLPTSAAGPLQDQVCNSAGLANGVPYIGITMLDQDGKRFTRFAYPDKIWFPSHPPRQLGELLMRQDLIMGYNVALSRRGKLIGLEYPLVSRQCASAGRVDKAPVCPVGGVLRSESQDNGASWSDLAFSRASWIFTPGKPLEQQPGRATLQRR</sequence>
<gene>
    <name evidence="1" type="ORF">F2P44_19615</name>
</gene>
<dbReference type="Proteomes" id="UP000621455">
    <property type="component" value="Unassembled WGS sequence"/>
</dbReference>
<reference evidence="1 2" key="1">
    <citation type="submission" date="2019-10" db="EMBL/GenBank/DDBJ databases">
        <title>Taxonomy of Antarctic Massilia spp.: description of Massilia rubra sp. nov., Massilia aquatica sp. nov., Massilia mucilaginosa sp. nov., Massilia frigida sp. nov. isolated from streams, lakes and regoliths.</title>
        <authorList>
            <person name="Holochova P."/>
            <person name="Sedlacek I."/>
            <person name="Kralova S."/>
            <person name="Maslanova I."/>
            <person name="Busse H.-J."/>
            <person name="Stankova E."/>
            <person name="Vrbovska V."/>
            <person name="Kovarovic V."/>
            <person name="Bartak M."/>
            <person name="Svec P."/>
            <person name="Pantucek R."/>
        </authorList>
    </citation>
    <scope>NUCLEOTIDE SEQUENCE [LARGE SCALE GENOMIC DNA]</scope>
    <source>
        <strain evidence="1 2">CCM 8695</strain>
    </source>
</reference>
<proteinExistence type="predicted"/>
<dbReference type="RefSeq" id="WP_167088798.1">
    <property type="nucleotide sequence ID" value="NZ_WHJG01000022.1"/>
</dbReference>
<organism evidence="1 2">
    <name type="scientific">Massilia frigida</name>
    <dbReference type="NCBI Taxonomy" id="2609281"/>
    <lineage>
        <taxon>Bacteria</taxon>
        <taxon>Pseudomonadati</taxon>
        <taxon>Pseudomonadota</taxon>
        <taxon>Betaproteobacteria</taxon>
        <taxon>Burkholderiales</taxon>
        <taxon>Oxalobacteraceae</taxon>
        <taxon>Telluria group</taxon>
        <taxon>Massilia</taxon>
    </lineage>
</organism>
<comment type="caution">
    <text evidence="1">The sequence shown here is derived from an EMBL/GenBank/DDBJ whole genome shotgun (WGS) entry which is preliminary data.</text>
</comment>
<evidence type="ECO:0000313" key="1">
    <source>
        <dbReference type="EMBL" id="NHZ81467.1"/>
    </source>
</evidence>
<name>A0ABX0N7U4_9BURK</name>
<accession>A0ABX0N7U4</accession>
<keyword evidence="2" id="KW-1185">Reference proteome</keyword>
<dbReference type="EMBL" id="WHJG01000022">
    <property type="protein sequence ID" value="NHZ81467.1"/>
    <property type="molecule type" value="Genomic_DNA"/>
</dbReference>
<evidence type="ECO:0000313" key="2">
    <source>
        <dbReference type="Proteomes" id="UP000621455"/>
    </source>
</evidence>
<protein>
    <submittedName>
        <fullName evidence="1">Uncharacterized protein</fullName>
    </submittedName>
</protein>